<dbReference type="Proteomes" id="UP001470230">
    <property type="component" value="Unassembled WGS sequence"/>
</dbReference>
<organism evidence="2 3">
    <name type="scientific">Tritrichomonas musculus</name>
    <dbReference type="NCBI Taxonomy" id="1915356"/>
    <lineage>
        <taxon>Eukaryota</taxon>
        <taxon>Metamonada</taxon>
        <taxon>Parabasalia</taxon>
        <taxon>Tritrichomonadida</taxon>
        <taxon>Tritrichomonadidae</taxon>
        <taxon>Tritrichomonas</taxon>
    </lineage>
</organism>
<gene>
    <name evidence="2" type="ORF">M9Y10_040892</name>
</gene>
<proteinExistence type="predicted"/>
<name>A0ABR2K323_9EUKA</name>
<evidence type="ECO:0000256" key="1">
    <source>
        <dbReference type="SAM" id="Coils"/>
    </source>
</evidence>
<sequence>MNSFTELISEMQEDMNDQQRKVDTFARTMFQWLDRISLEVDPNAQPSEFSTCPDCEMYFSNESSSAIAQVSEQASFLSQAEFDISIKFEDTESFHFQPSQRSSIKSNDENASRSSCSSLGDFKSKKVLFSDKIGSQANNMLNLEKKSDHFQSTKDARPYYFGISEYVDELAESAMKFRQKWQSTITQREP</sequence>
<dbReference type="EMBL" id="JAPFFF010000007">
    <property type="protein sequence ID" value="KAK8885444.1"/>
    <property type="molecule type" value="Genomic_DNA"/>
</dbReference>
<evidence type="ECO:0000313" key="2">
    <source>
        <dbReference type="EMBL" id="KAK8885444.1"/>
    </source>
</evidence>
<comment type="caution">
    <text evidence="2">The sequence shown here is derived from an EMBL/GenBank/DDBJ whole genome shotgun (WGS) entry which is preliminary data.</text>
</comment>
<evidence type="ECO:0000313" key="3">
    <source>
        <dbReference type="Proteomes" id="UP001470230"/>
    </source>
</evidence>
<feature type="coiled-coil region" evidence="1">
    <location>
        <begin position="1"/>
        <end position="28"/>
    </location>
</feature>
<accession>A0ABR2K323</accession>
<keyword evidence="3" id="KW-1185">Reference proteome</keyword>
<reference evidence="2 3" key="1">
    <citation type="submission" date="2024-04" db="EMBL/GenBank/DDBJ databases">
        <title>Tritrichomonas musculus Genome.</title>
        <authorList>
            <person name="Alves-Ferreira E."/>
            <person name="Grigg M."/>
            <person name="Lorenzi H."/>
            <person name="Galac M."/>
        </authorList>
    </citation>
    <scope>NUCLEOTIDE SEQUENCE [LARGE SCALE GENOMIC DNA]</scope>
    <source>
        <strain evidence="2 3">EAF2021</strain>
    </source>
</reference>
<keyword evidence="1" id="KW-0175">Coiled coil</keyword>
<protein>
    <submittedName>
        <fullName evidence="2">Uncharacterized protein</fullName>
    </submittedName>
</protein>